<reference evidence="5" key="1">
    <citation type="submission" date="2015-05" db="EMBL/GenBank/DDBJ databases">
        <authorList>
            <person name="Fogelqvist Johan"/>
        </authorList>
    </citation>
    <scope>NUCLEOTIDE SEQUENCE [LARGE SCALE GENOMIC DNA]</scope>
</reference>
<evidence type="ECO:0000313" key="4">
    <source>
        <dbReference type="EMBL" id="CRK25084.1"/>
    </source>
</evidence>
<feature type="region of interest" description="Disordered" evidence="1">
    <location>
        <begin position="98"/>
        <end position="131"/>
    </location>
</feature>
<evidence type="ECO:0000256" key="3">
    <source>
        <dbReference type="SAM" id="SignalP"/>
    </source>
</evidence>
<sequence length="296" mass="30836">MRSVLSTNAFLALLSLAGSAAAVLPTISECVHGKGAALAELASCGHEGSLAYCFTSLPAFFEASDLESCLVNAGCTPAEAAIEALWTLKRCERAVGNTKSGEADSNEVADLRRRSPQAAAAATPATTPSPTLAAAADGFAFDGTSMRPCSTTTTKSTTICPIQTTGTAAGAQLSCFPTEVLKAKCADDMWCAKKPGHCKVLNNKLDTSGIVVAILFSGAIVVAALGMCVLCWRDSKRQKGIRARAEAAALAAREREKKRAAADEAMAAARDGGDGDVKAPLIQSYEEDPFREHQRY</sequence>
<feature type="compositionally biased region" description="Low complexity" evidence="1">
    <location>
        <begin position="116"/>
        <end position="131"/>
    </location>
</feature>
<evidence type="ECO:0000256" key="2">
    <source>
        <dbReference type="SAM" id="Phobius"/>
    </source>
</evidence>
<dbReference type="Proteomes" id="UP000044602">
    <property type="component" value="Unassembled WGS sequence"/>
</dbReference>
<keyword evidence="5" id="KW-1185">Reference proteome</keyword>
<name>A0A0G4LT14_VERLO</name>
<feature type="non-terminal residue" evidence="4">
    <location>
        <position position="296"/>
    </location>
</feature>
<feature type="signal peptide" evidence="3">
    <location>
        <begin position="1"/>
        <end position="22"/>
    </location>
</feature>
<proteinExistence type="predicted"/>
<organism evidence="4 5">
    <name type="scientific">Verticillium longisporum</name>
    <name type="common">Verticillium dahliae var. longisporum</name>
    <dbReference type="NCBI Taxonomy" id="100787"/>
    <lineage>
        <taxon>Eukaryota</taxon>
        <taxon>Fungi</taxon>
        <taxon>Dikarya</taxon>
        <taxon>Ascomycota</taxon>
        <taxon>Pezizomycotina</taxon>
        <taxon>Sordariomycetes</taxon>
        <taxon>Hypocreomycetidae</taxon>
        <taxon>Glomerellales</taxon>
        <taxon>Plectosphaerellaceae</taxon>
        <taxon>Verticillium</taxon>
    </lineage>
</organism>
<accession>A0A0G4LT14</accession>
<protein>
    <recommendedName>
        <fullName evidence="6">Extracellular membrane protein CFEM domain-containing protein</fullName>
    </recommendedName>
</protein>
<dbReference type="EMBL" id="CVQH01018335">
    <property type="protein sequence ID" value="CRK25084.1"/>
    <property type="molecule type" value="Genomic_DNA"/>
</dbReference>
<keyword evidence="2" id="KW-1133">Transmembrane helix</keyword>
<evidence type="ECO:0000313" key="5">
    <source>
        <dbReference type="Proteomes" id="UP000044602"/>
    </source>
</evidence>
<gene>
    <name evidence="4" type="ORF">BN1708_014129</name>
</gene>
<keyword evidence="3" id="KW-0732">Signal</keyword>
<feature type="transmembrane region" description="Helical" evidence="2">
    <location>
        <begin position="210"/>
        <end position="232"/>
    </location>
</feature>
<feature type="region of interest" description="Disordered" evidence="1">
    <location>
        <begin position="261"/>
        <end position="296"/>
    </location>
</feature>
<keyword evidence="2" id="KW-0472">Membrane</keyword>
<evidence type="ECO:0008006" key="6">
    <source>
        <dbReference type="Google" id="ProtNLM"/>
    </source>
</evidence>
<evidence type="ECO:0000256" key="1">
    <source>
        <dbReference type="SAM" id="MobiDB-lite"/>
    </source>
</evidence>
<dbReference type="AlphaFoldDB" id="A0A0G4LT14"/>
<feature type="chain" id="PRO_5002566519" description="Extracellular membrane protein CFEM domain-containing protein" evidence="3">
    <location>
        <begin position="23"/>
        <end position="296"/>
    </location>
</feature>
<keyword evidence="2" id="KW-0812">Transmembrane</keyword>